<dbReference type="RefSeq" id="WP_248666102.1">
    <property type="nucleotide sequence ID" value="NZ_JALPRX010000022.1"/>
</dbReference>
<dbReference type="SUPFAM" id="SSF53335">
    <property type="entry name" value="S-adenosyl-L-methionine-dependent methyltransferases"/>
    <property type="match status" value="1"/>
</dbReference>
<comment type="caution">
    <text evidence="7">The sequence shown here is derived from an EMBL/GenBank/DDBJ whole genome shotgun (WGS) entry which is preliminary data.</text>
</comment>
<comment type="subcellular location">
    <subcellularLocation>
        <location evidence="6">Cytoplasm</location>
    </subcellularLocation>
</comment>
<keyword evidence="8" id="KW-1185">Reference proteome</keyword>
<proteinExistence type="inferred from homology"/>
<dbReference type="HAMAP" id="MF_00735">
    <property type="entry name" value="Methyltr_PrmA"/>
    <property type="match status" value="1"/>
</dbReference>
<dbReference type="Proteomes" id="UP001139516">
    <property type="component" value="Unassembled WGS sequence"/>
</dbReference>
<evidence type="ECO:0000256" key="3">
    <source>
        <dbReference type="ARBA" id="ARBA00022603"/>
    </source>
</evidence>
<sequence length="325" mass="34377">MTANATAASPPIPSAAPPAVPLAASRLAPLAGRRAEPLETLAIDGLPEAAVPAYEAALMRVCTTVAFFRDEDAEIWRLEGVREAGAGEQELAAALALAAAVTGVEATVQASPVEAGGWLERSLQGFPEQAIGRRLLIRPTHLPNPVTHGRAVLRLDAGLAFGTGEHGSTRGCLIALQDVLYRRPRRILDLGTGSGILAMAAARLLHRRVLATDIEPWSVRVAGQNAAMNGLAHLVRVWQADGWRDPAVRGGGPYDLVFANILARPLCAMARDLADHLAPGGTAILAGLLGTQARMVLAAHRRQGLVLERRLDQGAWTTLVLRRRG</sequence>
<feature type="binding site" evidence="6">
    <location>
        <position position="169"/>
    </location>
    <ligand>
        <name>S-adenosyl-L-methionine</name>
        <dbReference type="ChEBI" id="CHEBI:59789"/>
    </ligand>
</feature>
<name>A0A9X1Y4V5_9PROT</name>
<evidence type="ECO:0000256" key="6">
    <source>
        <dbReference type="HAMAP-Rule" id="MF_00735"/>
    </source>
</evidence>
<comment type="function">
    <text evidence="6">Methylates ribosomal protein L11.</text>
</comment>
<comment type="catalytic activity">
    <reaction evidence="6">
        <text>L-lysyl-[protein] + 3 S-adenosyl-L-methionine = N(6),N(6),N(6)-trimethyl-L-lysyl-[protein] + 3 S-adenosyl-L-homocysteine + 3 H(+)</text>
        <dbReference type="Rhea" id="RHEA:54192"/>
        <dbReference type="Rhea" id="RHEA-COMP:9752"/>
        <dbReference type="Rhea" id="RHEA-COMP:13826"/>
        <dbReference type="ChEBI" id="CHEBI:15378"/>
        <dbReference type="ChEBI" id="CHEBI:29969"/>
        <dbReference type="ChEBI" id="CHEBI:57856"/>
        <dbReference type="ChEBI" id="CHEBI:59789"/>
        <dbReference type="ChEBI" id="CHEBI:61961"/>
    </reaction>
</comment>
<keyword evidence="3 6" id="KW-0489">Methyltransferase</keyword>
<dbReference type="GO" id="GO:0008276">
    <property type="term" value="F:protein methyltransferase activity"/>
    <property type="evidence" value="ECO:0007669"/>
    <property type="project" value="UniProtKB-UniRule"/>
</dbReference>
<keyword evidence="4 6" id="KW-0808">Transferase</keyword>
<dbReference type="GO" id="GO:0005737">
    <property type="term" value="C:cytoplasm"/>
    <property type="evidence" value="ECO:0007669"/>
    <property type="project" value="UniProtKB-SubCell"/>
</dbReference>
<dbReference type="EC" id="2.1.1.-" evidence="6"/>
<feature type="binding site" evidence="6">
    <location>
        <position position="260"/>
    </location>
    <ligand>
        <name>S-adenosyl-L-methionine</name>
        <dbReference type="ChEBI" id="CHEBI:59789"/>
    </ligand>
</feature>
<organism evidence="7 8">
    <name type="scientific">Roseomonas acroporae</name>
    <dbReference type="NCBI Taxonomy" id="2937791"/>
    <lineage>
        <taxon>Bacteria</taxon>
        <taxon>Pseudomonadati</taxon>
        <taxon>Pseudomonadota</taxon>
        <taxon>Alphaproteobacteria</taxon>
        <taxon>Acetobacterales</taxon>
        <taxon>Roseomonadaceae</taxon>
        <taxon>Roseomonas</taxon>
    </lineage>
</organism>
<dbReference type="InterPro" id="IPR050078">
    <property type="entry name" value="Ribosomal_L11_MeTrfase_PrmA"/>
</dbReference>
<feature type="binding site" evidence="6">
    <location>
        <position position="213"/>
    </location>
    <ligand>
        <name>S-adenosyl-L-methionine</name>
        <dbReference type="ChEBI" id="CHEBI:59789"/>
    </ligand>
</feature>
<dbReference type="InterPro" id="IPR029063">
    <property type="entry name" value="SAM-dependent_MTases_sf"/>
</dbReference>
<feature type="binding site" evidence="6">
    <location>
        <position position="191"/>
    </location>
    <ligand>
        <name>S-adenosyl-L-methionine</name>
        <dbReference type="ChEBI" id="CHEBI:59789"/>
    </ligand>
</feature>
<evidence type="ECO:0000256" key="5">
    <source>
        <dbReference type="ARBA" id="ARBA00022691"/>
    </source>
</evidence>
<dbReference type="PANTHER" id="PTHR43648:SF1">
    <property type="entry name" value="ELECTRON TRANSFER FLAVOPROTEIN BETA SUBUNIT LYSINE METHYLTRANSFERASE"/>
    <property type="match status" value="1"/>
</dbReference>
<keyword evidence="7" id="KW-0689">Ribosomal protein</keyword>
<dbReference type="Pfam" id="PF06325">
    <property type="entry name" value="PrmA"/>
    <property type="match status" value="1"/>
</dbReference>
<protein>
    <recommendedName>
        <fullName evidence="6">Ribosomal protein L11 methyltransferase</fullName>
        <shortName evidence="6">L11 Mtase</shortName>
        <ecNumber evidence="6">2.1.1.-</ecNumber>
    </recommendedName>
</protein>
<dbReference type="GO" id="GO:0032259">
    <property type="term" value="P:methylation"/>
    <property type="evidence" value="ECO:0007669"/>
    <property type="project" value="UniProtKB-KW"/>
</dbReference>
<evidence type="ECO:0000313" key="8">
    <source>
        <dbReference type="Proteomes" id="UP001139516"/>
    </source>
</evidence>
<dbReference type="AlphaFoldDB" id="A0A9X1Y4V5"/>
<dbReference type="PANTHER" id="PTHR43648">
    <property type="entry name" value="ELECTRON TRANSFER FLAVOPROTEIN BETA SUBUNIT LYSINE METHYLTRANSFERASE"/>
    <property type="match status" value="1"/>
</dbReference>
<accession>A0A9X1Y4V5</accession>
<evidence type="ECO:0000256" key="1">
    <source>
        <dbReference type="ARBA" id="ARBA00009741"/>
    </source>
</evidence>
<dbReference type="InterPro" id="IPR004498">
    <property type="entry name" value="Ribosomal_PrmA_MeTrfase"/>
</dbReference>
<evidence type="ECO:0000256" key="2">
    <source>
        <dbReference type="ARBA" id="ARBA00022490"/>
    </source>
</evidence>
<gene>
    <name evidence="6" type="primary">prmA</name>
    <name evidence="7" type="ORF">M0638_06270</name>
</gene>
<evidence type="ECO:0000256" key="4">
    <source>
        <dbReference type="ARBA" id="ARBA00022679"/>
    </source>
</evidence>
<evidence type="ECO:0000313" key="7">
    <source>
        <dbReference type="EMBL" id="MCK8783984.1"/>
    </source>
</evidence>
<dbReference type="EMBL" id="JALPRX010000022">
    <property type="protein sequence ID" value="MCK8783984.1"/>
    <property type="molecule type" value="Genomic_DNA"/>
</dbReference>
<dbReference type="CDD" id="cd02440">
    <property type="entry name" value="AdoMet_MTases"/>
    <property type="match status" value="1"/>
</dbReference>
<keyword evidence="2 6" id="KW-0963">Cytoplasm</keyword>
<keyword evidence="7" id="KW-0687">Ribonucleoprotein</keyword>
<keyword evidence="5 6" id="KW-0949">S-adenosyl-L-methionine</keyword>
<comment type="similarity">
    <text evidence="1 6">Belongs to the methyltransferase superfamily. PrmA family.</text>
</comment>
<dbReference type="GO" id="GO:0005840">
    <property type="term" value="C:ribosome"/>
    <property type="evidence" value="ECO:0007669"/>
    <property type="project" value="UniProtKB-KW"/>
</dbReference>
<dbReference type="Gene3D" id="3.40.50.150">
    <property type="entry name" value="Vaccinia Virus protein VP39"/>
    <property type="match status" value="1"/>
</dbReference>
<reference evidence="7" key="1">
    <citation type="submission" date="2022-04" db="EMBL/GenBank/DDBJ databases">
        <title>Roseomonas acroporae sp. nov., isolated from coral Acropora digitifera.</title>
        <authorList>
            <person name="Sun H."/>
        </authorList>
    </citation>
    <scope>NUCLEOTIDE SEQUENCE</scope>
    <source>
        <strain evidence="7">NAR14</strain>
    </source>
</reference>